<dbReference type="Pfam" id="PF02653">
    <property type="entry name" value="BPD_transp_2"/>
    <property type="match status" value="1"/>
</dbReference>
<feature type="transmembrane region" description="Helical" evidence="6">
    <location>
        <begin position="12"/>
        <end position="28"/>
    </location>
</feature>
<keyword evidence="8" id="KW-1185">Reference proteome</keyword>
<feature type="transmembrane region" description="Helical" evidence="6">
    <location>
        <begin position="227"/>
        <end position="253"/>
    </location>
</feature>
<sequence>MFRLIKKWGGAMGPFVALIVIYVLFVLADRMWSEGYFLSWRNLRVMMSSAALIAVPACGMTIIIIAGGIDLSAGTALTLSGTVLALQLKNSEVAAADPGFAMVMGTALAATIFAGCLCGLANGLLISLTRVVPFIVTLGTMTIFLGIGQILSDSSTVYAPKENIPEWLKYLCYTGSDPSHYLIPGLLIPSSVIIAGLLALGVGLMMRYSVFGRNIFAIGSSESTARLCGINVPAMTVSVYALAGLFVALGGLLYFADVKNGNPTDGTGKELEIIAAVVLGGGSLSGGRGSIWGSMIGALIITVIRSGCSQLAIPNTYTHIIIGGIIIIAVIVDQLRHGSPEWLFHMMKKKSV</sequence>
<feature type="transmembrane region" description="Helical" evidence="6">
    <location>
        <begin position="273"/>
        <end position="304"/>
    </location>
</feature>
<dbReference type="RefSeq" id="WP_145351103.1">
    <property type="nucleotide sequence ID" value="NZ_CP036262.1"/>
</dbReference>
<evidence type="ECO:0000256" key="1">
    <source>
        <dbReference type="ARBA" id="ARBA00004651"/>
    </source>
</evidence>
<evidence type="ECO:0000256" key="2">
    <source>
        <dbReference type="ARBA" id="ARBA00022475"/>
    </source>
</evidence>
<dbReference type="GO" id="GO:0022857">
    <property type="term" value="F:transmembrane transporter activity"/>
    <property type="evidence" value="ECO:0007669"/>
    <property type="project" value="InterPro"/>
</dbReference>
<organism evidence="7 8">
    <name type="scientific">Roseimaritima multifibrata</name>
    <dbReference type="NCBI Taxonomy" id="1930274"/>
    <lineage>
        <taxon>Bacteria</taxon>
        <taxon>Pseudomonadati</taxon>
        <taxon>Planctomycetota</taxon>
        <taxon>Planctomycetia</taxon>
        <taxon>Pirellulales</taxon>
        <taxon>Pirellulaceae</taxon>
        <taxon>Roseimaritima</taxon>
    </lineage>
</organism>
<dbReference type="PANTHER" id="PTHR32196:SF72">
    <property type="entry name" value="RIBOSE IMPORT PERMEASE PROTEIN RBSC"/>
    <property type="match status" value="1"/>
</dbReference>
<evidence type="ECO:0000256" key="5">
    <source>
        <dbReference type="ARBA" id="ARBA00023136"/>
    </source>
</evidence>
<evidence type="ECO:0000313" key="8">
    <source>
        <dbReference type="Proteomes" id="UP000320672"/>
    </source>
</evidence>
<proteinExistence type="predicted"/>
<comment type="subcellular location">
    <subcellularLocation>
        <location evidence="1">Cell membrane</location>
        <topology evidence="1">Multi-pass membrane protein</topology>
    </subcellularLocation>
</comment>
<feature type="transmembrane region" description="Helical" evidence="6">
    <location>
        <begin position="131"/>
        <end position="151"/>
    </location>
</feature>
<accession>A0A517MDG9</accession>
<dbReference type="CDD" id="cd06579">
    <property type="entry name" value="TM_PBP1_transp_AraH_like"/>
    <property type="match status" value="1"/>
</dbReference>
<name>A0A517MDG9_9BACT</name>
<evidence type="ECO:0000313" key="7">
    <source>
        <dbReference type="EMBL" id="QDS92931.1"/>
    </source>
</evidence>
<keyword evidence="4 6" id="KW-1133">Transmembrane helix</keyword>
<dbReference type="Proteomes" id="UP000320672">
    <property type="component" value="Chromosome"/>
</dbReference>
<dbReference type="EMBL" id="CP036262">
    <property type="protein sequence ID" value="QDS92931.1"/>
    <property type="molecule type" value="Genomic_DNA"/>
</dbReference>
<dbReference type="OrthoDB" id="9813906at2"/>
<reference evidence="7 8" key="1">
    <citation type="submission" date="2019-02" db="EMBL/GenBank/DDBJ databases">
        <title>Deep-cultivation of Planctomycetes and their phenomic and genomic characterization uncovers novel biology.</title>
        <authorList>
            <person name="Wiegand S."/>
            <person name="Jogler M."/>
            <person name="Boedeker C."/>
            <person name="Pinto D."/>
            <person name="Vollmers J."/>
            <person name="Rivas-Marin E."/>
            <person name="Kohn T."/>
            <person name="Peeters S.H."/>
            <person name="Heuer A."/>
            <person name="Rast P."/>
            <person name="Oberbeckmann S."/>
            <person name="Bunk B."/>
            <person name="Jeske O."/>
            <person name="Meyerdierks A."/>
            <person name="Storesund J.E."/>
            <person name="Kallscheuer N."/>
            <person name="Luecker S."/>
            <person name="Lage O.M."/>
            <person name="Pohl T."/>
            <person name="Merkel B.J."/>
            <person name="Hornburger P."/>
            <person name="Mueller R.-W."/>
            <person name="Bruemmer F."/>
            <person name="Labrenz M."/>
            <person name="Spormann A.M."/>
            <person name="Op den Camp H."/>
            <person name="Overmann J."/>
            <person name="Amann R."/>
            <person name="Jetten M.S.M."/>
            <person name="Mascher T."/>
            <person name="Medema M.H."/>
            <person name="Devos D.P."/>
            <person name="Kaster A.-K."/>
            <person name="Ovreas L."/>
            <person name="Rohde M."/>
            <person name="Galperin M.Y."/>
            <person name="Jogler C."/>
        </authorList>
    </citation>
    <scope>NUCLEOTIDE SEQUENCE [LARGE SCALE GENOMIC DNA]</scope>
    <source>
        <strain evidence="7 8">FF011L</strain>
    </source>
</reference>
<dbReference type="KEGG" id="rml:FF011L_16860"/>
<keyword evidence="3 6" id="KW-0812">Transmembrane</keyword>
<gene>
    <name evidence="7" type="primary">rbsC_1</name>
    <name evidence="7" type="ORF">FF011L_16860</name>
</gene>
<feature type="transmembrane region" description="Helical" evidence="6">
    <location>
        <begin position="49"/>
        <end position="69"/>
    </location>
</feature>
<dbReference type="InterPro" id="IPR001851">
    <property type="entry name" value="ABC_transp_permease"/>
</dbReference>
<keyword evidence="2" id="KW-1003">Cell membrane</keyword>
<feature type="transmembrane region" description="Helical" evidence="6">
    <location>
        <begin position="181"/>
        <end position="206"/>
    </location>
</feature>
<keyword evidence="5 6" id="KW-0472">Membrane</keyword>
<dbReference type="AlphaFoldDB" id="A0A517MDG9"/>
<feature type="transmembrane region" description="Helical" evidence="6">
    <location>
        <begin position="316"/>
        <end position="335"/>
    </location>
</feature>
<evidence type="ECO:0000256" key="4">
    <source>
        <dbReference type="ARBA" id="ARBA00022989"/>
    </source>
</evidence>
<evidence type="ECO:0000256" key="3">
    <source>
        <dbReference type="ARBA" id="ARBA00022692"/>
    </source>
</evidence>
<feature type="transmembrane region" description="Helical" evidence="6">
    <location>
        <begin position="100"/>
        <end position="124"/>
    </location>
</feature>
<dbReference type="GO" id="GO:0005886">
    <property type="term" value="C:plasma membrane"/>
    <property type="evidence" value="ECO:0007669"/>
    <property type="project" value="UniProtKB-SubCell"/>
</dbReference>
<evidence type="ECO:0000256" key="6">
    <source>
        <dbReference type="SAM" id="Phobius"/>
    </source>
</evidence>
<dbReference type="PANTHER" id="PTHR32196">
    <property type="entry name" value="ABC TRANSPORTER PERMEASE PROTEIN YPHD-RELATED-RELATED"/>
    <property type="match status" value="1"/>
</dbReference>
<protein>
    <submittedName>
        <fullName evidence="7">Ribose transport system permease protein RbsC</fullName>
    </submittedName>
</protein>